<gene>
    <name evidence="1" type="ORF">BDN72DRAFT_579912</name>
</gene>
<accession>A0ACD3AVX0</accession>
<organism evidence="1 2">
    <name type="scientific">Pluteus cervinus</name>
    <dbReference type="NCBI Taxonomy" id="181527"/>
    <lineage>
        <taxon>Eukaryota</taxon>
        <taxon>Fungi</taxon>
        <taxon>Dikarya</taxon>
        <taxon>Basidiomycota</taxon>
        <taxon>Agaricomycotina</taxon>
        <taxon>Agaricomycetes</taxon>
        <taxon>Agaricomycetidae</taxon>
        <taxon>Agaricales</taxon>
        <taxon>Pluteineae</taxon>
        <taxon>Pluteaceae</taxon>
        <taxon>Pluteus</taxon>
    </lineage>
</organism>
<evidence type="ECO:0000313" key="1">
    <source>
        <dbReference type="EMBL" id="TFK69921.1"/>
    </source>
</evidence>
<name>A0ACD3AVX0_9AGAR</name>
<sequence length="123" mass="13798">MTTRSLLQDTVHLYSTGPESSEHSGNGCFESTTEPFFQNAEDQFHFPLSSKCHLHLPNTPVPALSFDPCGREICLIHETYLAATQRGLATFMRLHAWTRCTPNLLVTASGPCIFVVSYLIRWP</sequence>
<proteinExistence type="predicted"/>
<evidence type="ECO:0000313" key="2">
    <source>
        <dbReference type="Proteomes" id="UP000308600"/>
    </source>
</evidence>
<protein>
    <submittedName>
        <fullName evidence="1">Uncharacterized protein</fullName>
    </submittedName>
</protein>
<dbReference type="Proteomes" id="UP000308600">
    <property type="component" value="Unassembled WGS sequence"/>
</dbReference>
<keyword evidence="2" id="KW-1185">Reference proteome</keyword>
<reference evidence="1 2" key="1">
    <citation type="journal article" date="2019" name="Nat. Ecol. Evol.">
        <title>Megaphylogeny resolves global patterns of mushroom evolution.</title>
        <authorList>
            <person name="Varga T."/>
            <person name="Krizsan K."/>
            <person name="Foldi C."/>
            <person name="Dima B."/>
            <person name="Sanchez-Garcia M."/>
            <person name="Sanchez-Ramirez S."/>
            <person name="Szollosi G.J."/>
            <person name="Szarkandi J.G."/>
            <person name="Papp V."/>
            <person name="Albert L."/>
            <person name="Andreopoulos W."/>
            <person name="Angelini C."/>
            <person name="Antonin V."/>
            <person name="Barry K.W."/>
            <person name="Bougher N.L."/>
            <person name="Buchanan P."/>
            <person name="Buyck B."/>
            <person name="Bense V."/>
            <person name="Catcheside P."/>
            <person name="Chovatia M."/>
            <person name="Cooper J."/>
            <person name="Damon W."/>
            <person name="Desjardin D."/>
            <person name="Finy P."/>
            <person name="Geml J."/>
            <person name="Haridas S."/>
            <person name="Hughes K."/>
            <person name="Justo A."/>
            <person name="Karasinski D."/>
            <person name="Kautmanova I."/>
            <person name="Kiss B."/>
            <person name="Kocsube S."/>
            <person name="Kotiranta H."/>
            <person name="LaButti K.M."/>
            <person name="Lechner B.E."/>
            <person name="Liimatainen K."/>
            <person name="Lipzen A."/>
            <person name="Lukacs Z."/>
            <person name="Mihaltcheva S."/>
            <person name="Morgado L.N."/>
            <person name="Niskanen T."/>
            <person name="Noordeloos M.E."/>
            <person name="Ohm R.A."/>
            <person name="Ortiz-Santana B."/>
            <person name="Ovrebo C."/>
            <person name="Racz N."/>
            <person name="Riley R."/>
            <person name="Savchenko A."/>
            <person name="Shiryaev A."/>
            <person name="Soop K."/>
            <person name="Spirin V."/>
            <person name="Szebenyi C."/>
            <person name="Tomsovsky M."/>
            <person name="Tulloss R.E."/>
            <person name="Uehling J."/>
            <person name="Grigoriev I.V."/>
            <person name="Vagvolgyi C."/>
            <person name="Papp T."/>
            <person name="Martin F.M."/>
            <person name="Miettinen O."/>
            <person name="Hibbett D.S."/>
            <person name="Nagy L.G."/>
        </authorList>
    </citation>
    <scope>NUCLEOTIDE SEQUENCE [LARGE SCALE GENOMIC DNA]</scope>
    <source>
        <strain evidence="1 2">NL-1719</strain>
    </source>
</reference>
<dbReference type="EMBL" id="ML208322">
    <property type="protein sequence ID" value="TFK69921.1"/>
    <property type="molecule type" value="Genomic_DNA"/>
</dbReference>